<dbReference type="EMBL" id="JANBUP010000263">
    <property type="protein sequence ID" value="KAJ2812232.1"/>
    <property type="molecule type" value="Genomic_DNA"/>
</dbReference>
<accession>A0ACC1LND8</accession>
<protein>
    <submittedName>
        <fullName evidence="1">Uncharacterized protein</fullName>
    </submittedName>
</protein>
<name>A0ACC1LND8_9FUNG</name>
<comment type="caution">
    <text evidence="1">The sequence shown here is derived from an EMBL/GenBank/DDBJ whole genome shotgun (WGS) entry which is preliminary data.</text>
</comment>
<keyword evidence="2" id="KW-1185">Reference proteome</keyword>
<dbReference type="Proteomes" id="UP001140096">
    <property type="component" value="Unassembled WGS sequence"/>
</dbReference>
<evidence type="ECO:0000313" key="2">
    <source>
        <dbReference type="Proteomes" id="UP001140096"/>
    </source>
</evidence>
<reference evidence="1" key="1">
    <citation type="submission" date="2022-07" db="EMBL/GenBank/DDBJ databases">
        <title>Phylogenomic reconstructions and comparative analyses of Kickxellomycotina fungi.</title>
        <authorList>
            <person name="Reynolds N.K."/>
            <person name="Stajich J.E."/>
            <person name="Barry K."/>
            <person name="Grigoriev I.V."/>
            <person name="Crous P."/>
            <person name="Smith M.E."/>
        </authorList>
    </citation>
    <scope>NUCLEOTIDE SEQUENCE</scope>
    <source>
        <strain evidence="1">CBS 102833</strain>
    </source>
</reference>
<gene>
    <name evidence="1" type="ORF">H4S07_001539</name>
</gene>
<organism evidence="1 2">
    <name type="scientific">Coemansia furcata</name>
    <dbReference type="NCBI Taxonomy" id="417177"/>
    <lineage>
        <taxon>Eukaryota</taxon>
        <taxon>Fungi</taxon>
        <taxon>Fungi incertae sedis</taxon>
        <taxon>Zoopagomycota</taxon>
        <taxon>Kickxellomycotina</taxon>
        <taxon>Kickxellomycetes</taxon>
        <taxon>Kickxellales</taxon>
        <taxon>Kickxellaceae</taxon>
        <taxon>Coemansia</taxon>
    </lineage>
</organism>
<evidence type="ECO:0000313" key="1">
    <source>
        <dbReference type="EMBL" id="KAJ2812232.1"/>
    </source>
</evidence>
<sequence length="359" mass="39183">MAGRWLNSLHRYDAFQKVDHAHQARTSSGGVLSVLALLVVVVMLAAETREYLRYRHTHSFAIDSQVQQKVQINLALTVAMPCSFLRVDVLDASGTSENMRSSLALLPVSQRVAFAGVGPARSVNRASAMHVHDIFALANRRRGKNAGAGDAKGTACRIEGEVLVSKVSGLLHITAHGHGHGGAYVPRHMLNFTHHIDELSFGPLYPSLVNPLDNTRHFSNHSVAAFHYFISVVPTLYIDPAAHRLPTNQYAVNEYYKPKTDPGDSDGKPPGVFFEYSFEPIAITIREHRQSFVVFLVRVCAAVSGFFVTIGLAHRLAGCVWETVVGNRGAKPYVVGILDSNHPSSADIDSPLTSTTGRK</sequence>
<proteinExistence type="predicted"/>